<organism evidence="1 2">
    <name type="scientific">Sphingomonas mucosissima</name>
    <dbReference type="NCBI Taxonomy" id="370959"/>
    <lineage>
        <taxon>Bacteria</taxon>
        <taxon>Pseudomonadati</taxon>
        <taxon>Pseudomonadota</taxon>
        <taxon>Alphaproteobacteria</taxon>
        <taxon>Sphingomonadales</taxon>
        <taxon>Sphingomonadaceae</taxon>
        <taxon>Sphingomonas</taxon>
    </lineage>
</organism>
<dbReference type="EMBL" id="NBBJ01000005">
    <property type="protein sequence ID" value="OWK28601.1"/>
    <property type="molecule type" value="Genomic_DNA"/>
</dbReference>
<protein>
    <submittedName>
        <fullName evidence="1">Uncharacterized protein</fullName>
    </submittedName>
</protein>
<name>A0A245ZFS6_9SPHN</name>
<dbReference type="RefSeq" id="WP_140418482.1">
    <property type="nucleotide sequence ID" value="NZ_NBBJ01000005.1"/>
</dbReference>
<evidence type="ECO:0000313" key="1">
    <source>
        <dbReference type="EMBL" id="OWK28601.1"/>
    </source>
</evidence>
<dbReference type="Proteomes" id="UP000197783">
    <property type="component" value="Unassembled WGS sequence"/>
</dbReference>
<accession>A0A245ZFS6</accession>
<dbReference type="OrthoDB" id="7307426at2"/>
<keyword evidence="2" id="KW-1185">Reference proteome</keyword>
<sequence length="562" mass="62673">MLSSDYCKTISKLRIERTLYEFSSEPFFGLFDAAMNGMIPHRFHVISSEPGSGKSKGIQKYLREYLDGGRGGVDTGIIIFLTRLDEIKSYIKGARLLRDDYAVLISGDRRGILKEYGGSSNPNEAPILFTTAQRFEARCGSSFEDSTDLFYRSKPRALRIWDEEFTPAKPSTITLDRIKELPALLRGSFNDLVLEVEKLEASMNAAVAGDEIVIPIAMVPDAVRAMADTGLGPKDSRRKTLGALIELAGKPTRVMVPRGSSRSIIGEVSRFPLDLAPLFILDASARVSGAYEIMERDGLPVTRYPAVGLSYRPATFHHLLTGAGKMTMKNKGKRKVVLHEAAEIINRDKDRWLIIYSRNDGIDLEKELKDLCFDPSRLEFVYWGNHRASNDYRDCKKVIVLGLMRYPEDGYEGKRLSYRANPKMRGVDIDNIRVGEIRSTMLQAITRSNIRNHDAGSCGACEVFLVDSCKDLRDHIKAAFPEAGYNELPPSVVKLGGRQQDILDHVASLPAIDLRRGIARKAIYDALGIERGNFGKLVRCPKFQKAAAELGVAVERSKFVLL</sequence>
<comment type="caution">
    <text evidence="1">The sequence shown here is derived from an EMBL/GenBank/DDBJ whole genome shotgun (WGS) entry which is preliminary data.</text>
</comment>
<dbReference type="AlphaFoldDB" id="A0A245ZFS6"/>
<reference evidence="1 2" key="1">
    <citation type="submission" date="2017-03" db="EMBL/GenBank/DDBJ databases">
        <title>Genome sequence of Sphingomonas mucosissima DSM 17494.</title>
        <authorList>
            <person name="Poehlein A."/>
            <person name="Wuebbeler J.H."/>
            <person name="Steinbuechel A."/>
            <person name="Daniel R."/>
        </authorList>
    </citation>
    <scope>NUCLEOTIDE SEQUENCE [LARGE SCALE GENOMIC DNA]</scope>
    <source>
        <strain evidence="1 2">DSM 17494</strain>
    </source>
</reference>
<evidence type="ECO:0000313" key="2">
    <source>
        <dbReference type="Proteomes" id="UP000197783"/>
    </source>
</evidence>
<proteinExistence type="predicted"/>
<gene>
    <name evidence="1" type="ORF">SPMU_28630</name>
</gene>